<evidence type="ECO:0000256" key="5">
    <source>
        <dbReference type="ARBA" id="ARBA00022984"/>
    </source>
</evidence>
<dbReference type="PANTHER" id="PTHR36699">
    <property type="entry name" value="LD-TRANSPEPTIDASE"/>
    <property type="match status" value="1"/>
</dbReference>
<dbReference type="GO" id="GO:0071555">
    <property type="term" value="P:cell wall organization"/>
    <property type="evidence" value="ECO:0007669"/>
    <property type="project" value="UniProtKB-UniRule"/>
</dbReference>
<keyword evidence="3" id="KW-0808">Transferase</keyword>
<dbReference type="Proteomes" id="UP000537718">
    <property type="component" value="Unassembled WGS sequence"/>
</dbReference>
<comment type="pathway">
    <text evidence="1 7">Cell wall biogenesis; peptidoglycan biosynthesis.</text>
</comment>
<evidence type="ECO:0000256" key="7">
    <source>
        <dbReference type="PROSITE-ProRule" id="PRU01373"/>
    </source>
</evidence>
<keyword evidence="4 7" id="KW-0133">Cell shape</keyword>
<dbReference type="EMBL" id="JACHCF010000006">
    <property type="protein sequence ID" value="MBB5621732.1"/>
    <property type="molecule type" value="Genomic_DNA"/>
</dbReference>
<dbReference type="GO" id="GO:0004180">
    <property type="term" value="F:carboxypeptidase activity"/>
    <property type="evidence" value="ECO:0007669"/>
    <property type="project" value="UniProtKB-ARBA"/>
</dbReference>
<feature type="chain" id="PRO_5031161929" evidence="8">
    <location>
        <begin position="20"/>
        <end position="232"/>
    </location>
</feature>
<dbReference type="SUPFAM" id="SSF141523">
    <property type="entry name" value="L,D-transpeptidase catalytic domain-like"/>
    <property type="match status" value="1"/>
</dbReference>
<evidence type="ECO:0000256" key="1">
    <source>
        <dbReference type="ARBA" id="ARBA00004752"/>
    </source>
</evidence>
<feature type="signal peptide" evidence="8">
    <location>
        <begin position="1"/>
        <end position="19"/>
    </location>
</feature>
<comment type="caution">
    <text evidence="10">The sequence shown here is derived from an EMBL/GenBank/DDBJ whole genome shotgun (WGS) entry which is preliminary data.</text>
</comment>
<organism evidence="10 11">
    <name type="scientific">Pedobacter cryoconitis</name>
    <dbReference type="NCBI Taxonomy" id="188932"/>
    <lineage>
        <taxon>Bacteria</taxon>
        <taxon>Pseudomonadati</taxon>
        <taxon>Bacteroidota</taxon>
        <taxon>Sphingobacteriia</taxon>
        <taxon>Sphingobacteriales</taxon>
        <taxon>Sphingobacteriaceae</taxon>
        <taxon>Pedobacter</taxon>
    </lineage>
</organism>
<evidence type="ECO:0000256" key="8">
    <source>
        <dbReference type="SAM" id="SignalP"/>
    </source>
</evidence>
<dbReference type="Pfam" id="PF03734">
    <property type="entry name" value="YkuD"/>
    <property type="match status" value="1"/>
</dbReference>
<dbReference type="GO" id="GO:0016740">
    <property type="term" value="F:transferase activity"/>
    <property type="evidence" value="ECO:0007669"/>
    <property type="project" value="UniProtKB-KW"/>
</dbReference>
<feature type="active site" description="Nucleophile" evidence="7">
    <location>
        <position position="161"/>
    </location>
</feature>
<dbReference type="AlphaFoldDB" id="A0A7W8YTY0"/>
<dbReference type="RefSeq" id="WP_183867687.1">
    <property type="nucleotide sequence ID" value="NZ_JACHCF010000006.1"/>
</dbReference>
<evidence type="ECO:0000256" key="3">
    <source>
        <dbReference type="ARBA" id="ARBA00022679"/>
    </source>
</evidence>
<comment type="similarity">
    <text evidence="2">Belongs to the YkuD family.</text>
</comment>
<proteinExistence type="inferred from homology"/>
<name>A0A7W8YTY0_9SPHI</name>
<gene>
    <name evidence="10" type="ORF">HDE69_002795</name>
</gene>
<feature type="domain" description="L,D-TPase catalytic" evidence="9">
    <location>
        <begin position="59"/>
        <end position="192"/>
    </location>
</feature>
<feature type="active site" description="Proton donor/acceptor" evidence="7">
    <location>
        <position position="153"/>
    </location>
</feature>
<evidence type="ECO:0000256" key="6">
    <source>
        <dbReference type="ARBA" id="ARBA00023316"/>
    </source>
</evidence>
<dbReference type="InterPro" id="IPR038063">
    <property type="entry name" value="Transpep_catalytic_dom"/>
</dbReference>
<sequence length="232" mass="26879">MKIIFTLTLLFMMSRPLSAQNNFKQQQLTFERVKTAYTQKWAVLKEEMHQKGFKDKFEVHIEAYKSEGKVEVCLRNSNEAKYSLFKTYDFSAHSGILGPKTKKDDLQTPEGIYFIDRFNPESRFYLSLRINYPNAVDLLRSGQQDPGSAIYIHGNQLTVGCIPLTDDKIKEVYVLAVEASNSGQKQIPVHIFPFKMTKENMNKKTAVFPQHKVFWKTLQLAYDNFKKSKTTV</sequence>
<evidence type="ECO:0000259" key="9">
    <source>
        <dbReference type="PROSITE" id="PS52029"/>
    </source>
</evidence>
<dbReference type="PANTHER" id="PTHR36699:SF1">
    <property type="entry name" value="L,D-TRANSPEPTIDASE YAFK-RELATED"/>
    <property type="match status" value="1"/>
</dbReference>
<evidence type="ECO:0000313" key="10">
    <source>
        <dbReference type="EMBL" id="MBB5621732.1"/>
    </source>
</evidence>
<dbReference type="GO" id="GO:0008360">
    <property type="term" value="P:regulation of cell shape"/>
    <property type="evidence" value="ECO:0007669"/>
    <property type="project" value="UniProtKB-UniRule"/>
</dbReference>
<accession>A0A7W8YTY0</accession>
<reference evidence="10 11" key="1">
    <citation type="submission" date="2020-08" db="EMBL/GenBank/DDBJ databases">
        <title>Genomic Encyclopedia of Type Strains, Phase IV (KMG-V): Genome sequencing to study the core and pangenomes of soil and plant-associated prokaryotes.</title>
        <authorList>
            <person name="Whitman W."/>
        </authorList>
    </citation>
    <scope>NUCLEOTIDE SEQUENCE [LARGE SCALE GENOMIC DNA]</scope>
    <source>
        <strain evidence="10 11">MP7CTX6</strain>
    </source>
</reference>
<keyword evidence="5 7" id="KW-0573">Peptidoglycan synthesis</keyword>
<protein>
    <submittedName>
        <fullName evidence="10">Murein L,D-transpeptidase YafK</fullName>
    </submittedName>
</protein>
<dbReference type="UniPathway" id="UPA00219"/>
<dbReference type="PROSITE" id="PS52029">
    <property type="entry name" value="LD_TPASE"/>
    <property type="match status" value="1"/>
</dbReference>
<evidence type="ECO:0000256" key="4">
    <source>
        <dbReference type="ARBA" id="ARBA00022960"/>
    </source>
</evidence>
<keyword evidence="8" id="KW-0732">Signal</keyword>
<dbReference type="GO" id="GO:0009252">
    <property type="term" value="P:peptidoglycan biosynthetic process"/>
    <property type="evidence" value="ECO:0007669"/>
    <property type="project" value="UniProtKB-UniPathway"/>
</dbReference>
<evidence type="ECO:0000256" key="2">
    <source>
        <dbReference type="ARBA" id="ARBA00005992"/>
    </source>
</evidence>
<keyword evidence="6 7" id="KW-0961">Cell wall biogenesis/degradation</keyword>
<evidence type="ECO:0000313" key="11">
    <source>
        <dbReference type="Proteomes" id="UP000537718"/>
    </source>
</evidence>
<dbReference type="CDD" id="cd16913">
    <property type="entry name" value="YkuD_like"/>
    <property type="match status" value="1"/>
</dbReference>
<dbReference type="InterPro" id="IPR005490">
    <property type="entry name" value="LD_TPept_cat_dom"/>
</dbReference>